<evidence type="ECO:0000256" key="1">
    <source>
        <dbReference type="PIRSR" id="PIRSR602187-50"/>
    </source>
</evidence>
<dbReference type="PANTHER" id="PTHR30115">
    <property type="entry name" value="NITROGEN REGULATORY PROTEIN P-II"/>
    <property type="match status" value="1"/>
</dbReference>
<reference evidence="2" key="1">
    <citation type="journal article" date="2020" name="bioRxiv">
        <title>A rank-normalized archaeal taxonomy based on genome phylogeny resolves widespread incomplete and uneven classifications.</title>
        <authorList>
            <person name="Rinke C."/>
            <person name="Chuvochina M."/>
            <person name="Mussig A.J."/>
            <person name="Chaumeil P.-A."/>
            <person name="Waite D.W."/>
            <person name="Whitman W.B."/>
            <person name="Parks D.H."/>
            <person name="Hugenholtz P."/>
        </authorList>
    </citation>
    <scope>NUCLEOTIDE SEQUENCE</scope>
    <source>
        <strain evidence="2">UBA8853</strain>
    </source>
</reference>
<dbReference type="PANTHER" id="PTHR30115:SF11">
    <property type="entry name" value="NITROGEN REGULATORY PROTEIN P-II HOMOLOG"/>
    <property type="match status" value="1"/>
</dbReference>
<dbReference type="GO" id="GO:0005829">
    <property type="term" value="C:cytosol"/>
    <property type="evidence" value="ECO:0007669"/>
    <property type="project" value="TreeGrafter"/>
</dbReference>
<dbReference type="GO" id="GO:0005524">
    <property type="term" value="F:ATP binding"/>
    <property type="evidence" value="ECO:0007669"/>
    <property type="project" value="TreeGrafter"/>
</dbReference>
<dbReference type="GO" id="GO:0006808">
    <property type="term" value="P:regulation of nitrogen utilization"/>
    <property type="evidence" value="ECO:0007669"/>
    <property type="project" value="InterPro"/>
</dbReference>
<dbReference type="EMBL" id="DUJS01000004">
    <property type="protein sequence ID" value="HII70806.1"/>
    <property type="molecule type" value="Genomic_DNA"/>
</dbReference>
<accession>A0A832WS72</accession>
<sequence>MYMIEAVIRPEKLDDVKEALDEAGYPGMTVIHVKGRGRQRGIVHRYRDEEYRTDLLDKILLKVAVPTEDDVEKVIDVICEHAKTGRPGDGMIFVIPLEDAVRARTGERGDDALSTEE</sequence>
<dbReference type="SUPFAM" id="SSF54913">
    <property type="entry name" value="GlnB-like"/>
    <property type="match status" value="1"/>
</dbReference>
<dbReference type="InterPro" id="IPR015867">
    <property type="entry name" value="N-reg_PII/ATP_PRibTrfase_C"/>
</dbReference>
<dbReference type="SMART" id="SM00938">
    <property type="entry name" value="P-II"/>
    <property type="match status" value="1"/>
</dbReference>
<feature type="modified residue" description="O-UMP-tyrosine" evidence="1">
    <location>
        <position position="51"/>
    </location>
</feature>
<dbReference type="GeneID" id="1477357"/>
<organism evidence="2 3">
    <name type="scientific">Methanopyrus kandleri</name>
    <dbReference type="NCBI Taxonomy" id="2320"/>
    <lineage>
        <taxon>Archaea</taxon>
        <taxon>Methanobacteriati</taxon>
        <taxon>Methanobacteriota</taxon>
        <taxon>Methanomada group</taxon>
        <taxon>Methanopyri</taxon>
        <taxon>Methanopyrales</taxon>
        <taxon>Methanopyraceae</taxon>
        <taxon>Methanopyrus</taxon>
    </lineage>
</organism>
<dbReference type="Gene3D" id="3.30.70.120">
    <property type="match status" value="1"/>
</dbReference>
<dbReference type="PRINTS" id="PR00340">
    <property type="entry name" value="PIIGLNB"/>
</dbReference>
<dbReference type="Proteomes" id="UP000619545">
    <property type="component" value="Unassembled WGS sequence"/>
</dbReference>
<dbReference type="InterPro" id="IPR011322">
    <property type="entry name" value="N-reg_PII-like_a/b"/>
</dbReference>
<name>A0A832WS72_9EURY</name>
<dbReference type="RefSeq" id="WP_011018426.1">
    <property type="nucleotide sequence ID" value="NZ_DUJS01000004.1"/>
</dbReference>
<dbReference type="InterPro" id="IPR002187">
    <property type="entry name" value="N-reg_PII"/>
</dbReference>
<evidence type="ECO:0000313" key="2">
    <source>
        <dbReference type="EMBL" id="HII70806.1"/>
    </source>
</evidence>
<dbReference type="OMA" id="YRGTEHV"/>
<keyword evidence="1" id="KW-0597">Phosphoprotein</keyword>
<gene>
    <name evidence="2" type="ORF">HA336_06195</name>
</gene>
<protein>
    <submittedName>
        <fullName evidence="2">P-II family nitrogen regulator</fullName>
    </submittedName>
</protein>
<dbReference type="AlphaFoldDB" id="A0A832WS72"/>
<dbReference type="Pfam" id="PF00543">
    <property type="entry name" value="P-II"/>
    <property type="match status" value="1"/>
</dbReference>
<comment type="caution">
    <text evidence="2">The sequence shown here is derived from an EMBL/GenBank/DDBJ whole genome shotgun (WGS) entry which is preliminary data.</text>
</comment>
<proteinExistence type="predicted"/>
<dbReference type="GO" id="GO:0030234">
    <property type="term" value="F:enzyme regulator activity"/>
    <property type="evidence" value="ECO:0007669"/>
    <property type="project" value="InterPro"/>
</dbReference>
<evidence type="ECO:0000313" key="3">
    <source>
        <dbReference type="Proteomes" id="UP000619545"/>
    </source>
</evidence>
<dbReference type="PROSITE" id="PS51343">
    <property type="entry name" value="PII_GLNB_DOM"/>
    <property type="match status" value="1"/>
</dbReference>